<feature type="domain" description="ABC transporter" evidence="4">
    <location>
        <begin position="368"/>
        <end position="625"/>
    </location>
</feature>
<dbReference type="PROSITE" id="PS50893">
    <property type="entry name" value="ABC_TRANSPORTER_2"/>
    <property type="match status" value="2"/>
</dbReference>
<dbReference type="InterPro" id="IPR003439">
    <property type="entry name" value="ABC_transporter-like_ATP-bd"/>
</dbReference>
<accession>A0A816JXD7</accession>
<dbReference type="Pfam" id="PF00005">
    <property type="entry name" value="ABC_tran"/>
    <property type="match status" value="1"/>
</dbReference>
<dbReference type="GO" id="GO:0005524">
    <property type="term" value="F:ATP binding"/>
    <property type="evidence" value="ECO:0007669"/>
    <property type="project" value="UniProtKB-KW"/>
</dbReference>
<evidence type="ECO:0000259" key="4">
    <source>
        <dbReference type="PROSITE" id="PS50893"/>
    </source>
</evidence>
<protein>
    <submittedName>
        <fullName evidence="5">(rape) hypothetical protein</fullName>
    </submittedName>
</protein>
<evidence type="ECO:0000256" key="2">
    <source>
        <dbReference type="ARBA" id="ARBA00022840"/>
    </source>
</evidence>
<dbReference type="PANTHER" id="PTHR19248">
    <property type="entry name" value="ATP-BINDING TRANSPORT PROTEIN-RELATED"/>
    <property type="match status" value="1"/>
</dbReference>
<feature type="domain" description="ABC transporter" evidence="4">
    <location>
        <begin position="623"/>
        <end position="838"/>
    </location>
</feature>
<dbReference type="InterPro" id="IPR013283">
    <property type="entry name" value="RLI1"/>
</dbReference>
<dbReference type="Gene3D" id="3.40.50.300">
    <property type="entry name" value="P-loop containing nucleotide triphosphate hydrolases"/>
    <property type="match status" value="2"/>
</dbReference>
<sequence length="888" mass="99480">MFSCPCLQDVGANFGNCFKLKREARELIIRSCRFAVLPGEQIPMYFLWQATGSSLSTKWSGADDPMPLMGCVLVVNKVGDRRKEELDIYYCVKDVSTVEVGIDMQPEGGKSKMSHPGNTPKAFTGEDGSPEKHRSDSLTTGKTGQLVEVYHKCGSVSRGQLQHGADGIVLEMPSALMLLAIGEFERIPPTKTIIVPADEISKVEYVEKHRWRRGEEEDWLLSALSSAYNHMNLIAHDDGSPEKHRSDSLTTGKTGQLIEVYHKCGSMSRGQLQHGADGIVLEMPFAYLKRVTGEIERIPPIKTVFVPTDEVLEVVYVEKHRWLMGGGDLLPEFVDAVFSTRGLDTQKLYGAKIIPSVQDYVPRDLGNLEIERMTREARQPTNVANDVPLDIPTHRYGPGSFDIHGLPNLYLGTVVGLLGGKSTGKTTCLKILAGQLKPNLGRFEDPPEWDEIIDHFDTEHIRTYLTRLQTNTLNVALKSQDLTVYRSSLTVRTSLEESKGTGFDSMEELIEDLDMTSMLDTCVTDLSDAELQRFAIASTIVQMADVYLFDEPTIFLDARQKYQVARVILSVVKPDRYVCITDNDMSVLDLVCDHILYTGEETTSGEVHLEHYPLTLEELSEEIVTPPTYRYPETVVKGGTFSLHVMGGDLRSSEITVVLGNTHTGKTLFLEWLNRISVGQDFSHKDQKMIKCEKRHDTVATHLYRLIRFSLVDRVFQELVLKPLGIAKILDKRIKEVSQSTLQKIAIATCLGQEGARIFLLDEPSIHLDARERVIAAQTIKRFIAYSRTAALVVEQDFMMATYLADRVIVVQGEPGVQSTVNSPVLMANGVNQYLSDLNITCRTDRFTSLARMNKPRSVEDEEQKTRGHFFEDLGRPVKNLGRVEDLV</sequence>
<name>A0A816JXD7_BRANA</name>
<dbReference type="InterPro" id="IPR003593">
    <property type="entry name" value="AAA+_ATPase"/>
</dbReference>
<keyword evidence="2" id="KW-0067">ATP-binding</keyword>
<dbReference type="AlphaFoldDB" id="A0A816JXD7"/>
<dbReference type="PRINTS" id="PR01868">
    <property type="entry name" value="ABCEFAMILY"/>
</dbReference>
<evidence type="ECO:0000256" key="3">
    <source>
        <dbReference type="SAM" id="MobiDB-lite"/>
    </source>
</evidence>
<dbReference type="Proteomes" id="UP001295469">
    <property type="component" value="Chromosome C04"/>
</dbReference>
<dbReference type="GO" id="GO:0016887">
    <property type="term" value="F:ATP hydrolysis activity"/>
    <property type="evidence" value="ECO:0007669"/>
    <property type="project" value="InterPro"/>
</dbReference>
<dbReference type="InterPro" id="IPR027417">
    <property type="entry name" value="P-loop_NTPase"/>
</dbReference>
<evidence type="ECO:0000313" key="5">
    <source>
        <dbReference type="EMBL" id="CAF1867869.1"/>
    </source>
</evidence>
<proteinExistence type="predicted"/>
<organism evidence="5">
    <name type="scientific">Brassica napus</name>
    <name type="common">Rape</name>
    <dbReference type="NCBI Taxonomy" id="3708"/>
    <lineage>
        <taxon>Eukaryota</taxon>
        <taxon>Viridiplantae</taxon>
        <taxon>Streptophyta</taxon>
        <taxon>Embryophyta</taxon>
        <taxon>Tracheophyta</taxon>
        <taxon>Spermatophyta</taxon>
        <taxon>Magnoliopsida</taxon>
        <taxon>eudicotyledons</taxon>
        <taxon>Gunneridae</taxon>
        <taxon>Pentapetalae</taxon>
        <taxon>rosids</taxon>
        <taxon>malvids</taxon>
        <taxon>Brassicales</taxon>
        <taxon>Brassicaceae</taxon>
        <taxon>Brassiceae</taxon>
        <taxon>Brassica</taxon>
    </lineage>
</organism>
<gene>
    <name evidence="5" type="ORF">DARMORV10_C04P65360.1</name>
</gene>
<dbReference type="SMART" id="SM00382">
    <property type="entry name" value="AAA"/>
    <property type="match status" value="2"/>
</dbReference>
<reference evidence="5" key="1">
    <citation type="submission" date="2021-01" db="EMBL/GenBank/DDBJ databases">
        <authorList>
            <consortium name="Genoscope - CEA"/>
            <person name="William W."/>
        </authorList>
    </citation>
    <scope>NUCLEOTIDE SEQUENCE</scope>
</reference>
<dbReference type="SUPFAM" id="SSF52540">
    <property type="entry name" value="P-loop containing nucleoside triphosphate hydrolases"/>
    <property type="match status" value="2"/>
</dbReference>
<dbReference type="EMBL" id="HG994368">
    <property type="protein sequence ID" value="CAF1867869.1"/>
    <property type="molecule type" value="Genomic_DNA"/>
</dbReference>
<feature type="region of interest" description="Disordered" evidence="3">
    <location>
        <begin position="104"/>
        <end position="140"/>
    </location>
</feature>
<keyword evidence="1" id="KW-0547">Nucleotide-binding</keyword>
<evidence type="ECO:0000256" key="1">
    <source>
        <dbReference type="ARBA" id="ARBA00022741"/>
    </source>
</evidence>